<keyword evidence="3" id="KW-1185">Reference proteome</keyword>
<organism evidence="2 3">
    <name type="scientific">Streptomyces lonegramiae</name>
    <dbReference type="NCBI Taxonomy" id="3075524"/>
    <lineage>
        <taxon>Bacteria</taxon>
        <taxon>Bacillati</taxon>
        <taxon>Actinomycetota</taxon>
        <taxon>Actinomycetes</taxon>
        <taxon>Kitasatosporales</taxon>
        <taxon>Streptomycetaceae</taxon>
        <taxon>Streptomyces</taxon>
    </lineage>
</organism>
<dbReference type="Proteomes" id="UP001180754">
    <property type="component" value="Unassembled WGS sequence"/>
</dbReference>
<gene>
    <name evidence="2" type="ORF">RND15_43835</name>
</gene>
<accession>A0ABU2XUE0</accession>
<feature type="region of interest" description="Disordered" evidence="1">
    <location>
        <begin position="37"/>
        <end position="61"/>
    </location>
</feature>
<proteinExistence type="predicted"/>
<feature type="compositionally biased region" description="Basic and acidic residues" evidence="1">
    <location>
        <begin position="38"/>
        <end position="61"/>
    </location>
</feature>
<comment type="caution">
    <text evidence="2">The sequence shown here is derived from an EMBL/GenBank/DDBJ whole genome shotgun (WGS) entry which is preliminary data.</text>
</comment>
<evidence type="ECO:0000313" key="3">
    <source>
        <dbReference type="Proteomes" id="UP001180754"/>
    </source>
</evidence>
<reference evidence="2" key="1">
    <citation type="submission" date="2024-05" db="EMBL/GenBank/DDBJ databases">
        <title>30 novel species of actinomycetes from the DSMZ collection.</title>
        <authorList>
            <person name="Nouioui I."/>
        </authorList>
    </citation>
    <scope>NUCLEOTIDE SEQUENCE</scope>
    <source>
        <strain evidence="2">DSM 41529</strain>
    </source>
</reference>
<evidence type="ECO:0000256" key="1">
    <source>
        <dbReference type="SAM" id="MobiDB-lite"/>
    </source>
</evidence>
<dbReference type="RefSeq" id="WP_311730111.1">
    <property type="nucleotide sequence ID" value="NZ_JAVRFD010000035.1"/>
</dbReference>
<dbReference type="EMBL" id="JAVRFD010000035">
    <property type="protein sequence ID" value="MDT0549543.1"/>
    <property type="molecule type" value="Genomic_DNA"/>
</dbReference>
<sequence length="61" mass="6870">MEELAGVDGDWLLPLIEPEWGKRYGRKVDIGKVLGGRAEGRRDGRDLRPGRPEDPDRRVGT</sequence>
<protein>
    <submittedName>
        <fullName evidence="2">Uncharacterized protein</fullName>
    </submittedName>
</protein>
<name>A0ABU2XUE0_9ACTN</name>
<evidence type="ECO:0000313" key="2">
    <source>
        <dbReference type="EMBL" id="MDT0549543.1"/>
    </source>
</evidence>